<reference evidence="2" key="2">
    <citation type="journal article" date="2023" name="IMA Fungus">
        <title>Comparative genomic study of the Penicillium genus elucidates a diverse pangenome and 15 lateral gene transfer events.</title>
        <authorList>
            <person name="Petersen C."/>
            <person name="Sorensen T."/>
            <person name="Nielsen M.R."/>
            <person name="Sondergaard T.E."/>
            <person name="Sorensen J.L."/>
            <person name="Fitzpatrick D.A."/>
            <person name="Frisvad J.C."/>
            <person name="Nielsen K.L."/>
        </authorList>
    </citation>
    <scope>NUCLEOTIDE SEQUENCE</scope>
    <source>
        <strain evidence="2">IBT 20477</strain>
    </source>
</reference>
<dbReference type="OrthoDB" id="4336149at2759"/>
<name>A0A9W9MKI5_9EURO</name>
<organism evidence="2 3">
    <name type="scientific">Penicillium cf. viridicatum</name>
    <dbReference type="NCBI Taxonomy" id="2972119"/>
    <lineage>
        <taxon>Eukaryota</taxon>
        <taxon>Fungi</taxon>
        <taxon>Dikarya</taxon>
        <taxon>Ascomycota</taxon>
        <taxon>Pezizomycotina</taxon>
        <taxon>Eurotiomycetes</taxon>
        <taxon>Eurotiomycetidae</taxon>
        <taxon>Eurotiales</taxon>
        <taxon>Aspergillaceae</taxon>
        <taxon>Penicillium</taxon>
    </lineage>
</organism>
<feature type="compositionally biased region" description="Basic and acidic residues" evidence="1">
    <location>
        <begin position="1"/>
        <end position="10"/>
    </location>
</feature>
<feature type="region of interest" description="Disordered" evidence="1">
    <location>
        <begin position="1"/>
        <end position="45"/>
    </location>
</feature>
<dbReference type="AlphaFoldDB" id="A0A9W9MKI5"/>
<reference evidence="2" key="1">
    <citation type="submission" date="2022-11" db="EMBL/GenBank/DDBJ databases">
        <authorList>
            <person name="Petersen C."/>
        </authorList>
    </citation>
    <scope>NUCLEOTIDE SEQUENCE</scope>
    <source>
        <strain evidence="2">IBT 20477</strain>
    </source>
</reference>
<evidence type="ECO:0000313" key="3">
    <source>
        <dbReference type="Proteomes" id="UP001150942"/>
    </source>
</evidence>
<keyword evidence="3" id="KW-1185">Reference proteome</keyword>
<sequence length="382" mass="44046">MSLEEKERRNHNSSAETPPPIQTPWARLTESLEPNPTQSQPADELDTEISEAQAQLANLIRQRRLIELQQQVSDEQVALEVARKRLAATSSKDRSPSVRSAVNDFVSRQDRVLVTPMQNGYSKAGIIQTPNTALIAPSGQTVSPDLRTPQPNPSPVEPENTLSGPTNPNLKILGEPATAKKSAPTNSNNQTLPVLNIPVYHGRALGEFKNYARRLEHHFDRYSSWYITDERKITLTLKHVAFFLQNEWKRQIRNMPSEQVTFGRLCAFLIHQLQIGVYPEVAKARYMDSYQRPFQSVTDFSNWIQQWEPHFHNNLSERDRMRHLFEHLSNKVREEADKTYLDFTHYYDFVVYLQKIEDSIDKRAGPLRKKFSNPRKRPHTGN</sequence>
<protein>
    <submittedName>
        <fullName evidence="2">Uncharacterized protein</fullName>
    </submittedName>
</protein>
<evidence type="ECO:0000313" key="2">
    <source>
        <dbReference type="EMBL" id="KAJ5202963.1"/>
    </source>
</evidence>
<dbReference type="Proteomes" id="UP001150942">
    <property type="component" value="Unassembled WGS sequence"/>
</dbReference>
<gene>
    <name evidence="2" type="ORF">N7449_005042</name>
</gene>
<proteinExistence type="predicted"/>
<evidence type="ECO:0000256" key="1">
    <source>
        <dbReference type="SAM" id="MobiDB-lite"/>
    </source>
</evidence>
<accession>A0A9W9MKI5</accession>
<dbReference type="EMBL" id="JAPQKQ010000003">
    <property type="protein sequence ID" value="KAJ5202963.1"/>
    <property type="molecule type" value="Genomic_DNA"/>
</dbReference>
<feature type="compositionally biased region" description="Polar residues" evidence="1">
    <location>
        <begin position="32"/>
        <end position="41"/>
    </location>
</feature>
<feature type="region of interest" description="Disordered" evidence="1">
    <location>
        <begin position="136"/>
        <end position="168"/>
    </location>
</feature>
<comment type="caution">
    <text evidence="2">The sequence shown here is derived from an EMBL/GenBank/DDBJ whole genome shotgun (WGS) entry which is preliminary data.</text>
</comment>